<protein>
    <submittedName>
        <fullName evidence="1">Uncharacterized protein</fullName>
    </submittedName>
</protein>
<dbReference type="AlphaFoldDB" id="A0A495J6E7"/>
<proteinExistence type="predicted"/>
<evidence type="ECO:0000313" key="1">
    <source>
        <dbReference type="EMBL" id="RKR84192.1"/>
    </source>
</evidence>
<organism evidence="1 2">
    <name type="scientific">Mucilaginibacter gracilis</name>
    <dbReference type="NCBI Taxonomy" id="423350"/>
    <lineage>
        <taxon>Bacteria</taxon>
        <taxon>Pseudomonadati</taxon>
        <taxon>Bacteroidota</taxon>
        <taxon>Sphingobacteriia</taxon>
        <taxon>Sphingobacteriales</taxon>
        <taxon>Sphingobacteriaceae</taxon>
        <taxon>Mucilaginibacter</taxon>
    </lineage>
</organism>
<dbReference type="Proteomes" id="UP000268007">
    <property type="component" value="Unassembled WGS sequence"/>
</dbReference>
<reference evidence="1 2" key="1">
    <citation type="submission" date="2018-10" db="EMBL/GenBank/DDBJ databases">
        <title>Genomic Encyclopedia of Archaeal and Bacterial Type Strains, Phase II (KMG-II): from individual species to whole genera.</title>
        <authorList>
            <person name="Goeker M."/>
        </authorList>
    </citation>
    <scope>NUCLEOTIDE SEQUENCE [LARGE SCALE GENOMIC DNA]</scope>
    <source>
        <strain evidence="1 2">DSM 18602</strain>
    </source>
</reference>
<gene>
    <name evidence="1" type="ORF">BDD43_4419</name>
</gene>
<comment type="caution">
    <text evidence="1">The sequence shown here is derived from an EMBL/GenBank/DDBJ whole genome shotgun (WGS) entry which is preliminary data.</text>
</comment>
<accession>A0A495J6E7</accession>
<sequence>MCGHATRVSMTKSQQSNIIDLPYQLASTEELQNCDDIGVLSFQLRMYGVEQIRLIQAGQLTPTPDVMRNLNSINEQLRDFGKPELSLAFLADQS</sequence>
<keyword evidence="2" id="KW-1185">Reference proteome</keyword>
<dbReference type="EMBL" id="RBKU01000001">
    <property type="protein sequence ID" value="RKR84192.1"/>
    <property type="molecule type" value="Genomic_DNA"/>
</dbReference>
<name>A0A495J6E7_9SPHI</name>
<evidence type="ECO:0000313" key="2">
    <source>
        <dbReference type="Proteomes" id="UP000268007"/>
    </source>
</evidence>